<dbReference type="SUPFAM" id="SSF53822">
    <property type="entry name" value="Periplasmic binding protein-like I"/>
    <property type="match status" value="1"/>
</dbReference>
<dbReference type="Gene3D" id="3.40.50.2300">
    <property type="match status" value="2"/>
</dbReference>
<dbReference type="PRINTS" id="PR00337">
    <property type="entry name" value="LEUILEVALBP"/>
</dbReference>
<feature type="signal peptide" evidence="1">
    <location>
        <begin position="1"/>
        <end position="30"/>
    </location>
</feature>
<reference evidence="2 3" key="1">
    <citation type="submission" date="2016-07" db="EMBL/GenBank/DDBJ databases">
        <title>Characterization of isolates of Eisenbergiella tayi derived from blood cultures, using whole genome sequencing.</title>
        <authorList>
            <person name="Burdz T."/>
            <person name="Wiebe D."/>
            <person name="Huynh C."/>
            <person name="Bernard K."/>
        </authorList>
    </citation>
    <scope>NUCLEOTIDE SEQUENCE [LARGE SCALE GENOMIC DNA]</scope>
    <source>
        <strain evidence="2 3">NML 110608</strain>
    </source>
</reference>
<dbReference type="GO" id="GO:0006865">
    <property type="term" value="P:amino acid transport"/>
    <property type="evidence" value="ECO:0007669"/>
    <property type="project" value="InterPro"/>
</dbReference>
<dbReference type="CDD" id="cd06355">
    <property type="entry name" value="PBP1_FmdD-like"/>
    <property type="match status" value="1"/>
</dbReference>
<comment type="caution">
    <text evidence="2">The sequence shown here is derived from an EMBL/GenBank/DDBJ whole genome shotgun (WGS) entry which is preliminary data.</text>
</comment>
<dbReference type="PANTHER" id="PTHR47628:SF1">
    <property type="entry name" value="ALIPHATIC AMIDASE EXPRESSION-REGULATING PROTEIN"/>
    <property type="match status" value="1"/>
</dbReference>
<accession>A0A1E3ABF1</accession>
<dbReference type="InterPro" id="IPR000709">
    <property type="entry name" value="Leu_Ile_Val-bd"/>
</dbReference>
<dbReference type="NCBIfam" id="TIGR03407">
    <property type="entry name" value="urea_ABC_UrtA"/>
    <property type="match status" value="1"/>
</dbReference>
<dbReference type="EMBL" id="MCGH01000002">
    <property type="protein sequence ID" value="ODM05949.1"/>
    <property type="molecule type" value="Genomic_DNA"/>
</dbReference>
<proteinExistence type="predicted"/>
<evidence type="ECO:0000313" key="3">
    <source>
        <dbReference type="Proteomes" id="UP000094067"/>
    </source>
</evidence>
<dbReference type="PROSITE" id="PS51257">
    <property type="entry name" value="PROKAR_LIPOPROTEIN"/>
    <property type="match status" value="1"/>
</dbReference>
<keyword evidence="1" id="KW-0732">Signal</keyword>
<evidence type="ECO:0000313" key="2">
    <source>
        <dbReference type="EMBL" id="ODM05949.1"/>
    </source>
</evidence>
<dbReference type="PATRIC" id="fig|1432052.4.peg.2047"/>
<dbReference type="InterPro" id="IPR017777">
    <property type="entry name" value="ABC_urea-bd_UrtA"/>
</dbReference>
<gene>
    <name evidence="2" type="primary">amiC</name>
    <name evidence="2" type="ORF">BEI61_01838</name>
</gene>
<dbReference type="InterPro" id="IPR028082">
    <property type="entry name" value="Peripla_BP_I"/>
</dbReference>
<sequence length="438" mass="46604">MKRRAIGTFGAWITAAALCLSLTACGGAMSEVTEGAAAPDTAGSQAEADSASAAGGQETAAVSGEDSIKVGILHSLSGTMAISETSVRDAELLAIKEINENGGVLGKQLVPVIEDGASDNAVFKEKAEKLLLNDKVATVFGCWTSASRKAVLPAFESSNGLLWYPVQYEGQESSPNIFYIGAAPNQQIVPAIEYMNENYGKKVFLLGSDYVFPRTANAIVKKQAEALGMEIVGEEYTPMGHTDYTTILSKIKEADPDFIFNTLNGDSNVAFFKQFKDAGLTPEQIQTCSVSIAEEEVKGIGASYLEGHLVAWNYYQTTATPENEKFVEAYKAGYGADRVTDDPIEAGYNAVYLWAAAVEKAGTTDVDAVKEAAAGISLDAPEGKITIDGENQHIYKPVRIGMVNADGLIDEVWSTPEPVKPDPYLKGYEWAAGLSGAQ</sequence>
<dbReference type="Proteomes" id="UP000094067">
    <property type="component" value="Unassembled WGS sequence"/>
</dbReference>
<protein>
    <submittedName>
        <fullName evidence="2">Aliphatic amidase expression-regulating protein</fullName>
    </submittedName>
</protein>
<dbReference type="RefSeq" id="WP_069152060.1">
    <property type="nucleotide sequence ID" value="NZ_MCGH01000002.1"/>
</dbReference>
<organism evidence="2 3">
    <name type="scientific">Eisenbergiella tayi</name>
    <dbReference type="NCBI Taxonomy" id="1432052"/>
    <lineage>
        <taxon>Bacteria</taxon>
        <taxon>Bacillati</taxon>
        <taxon>Bacillota</taxon>
        <taxon>Clostridia</taxon>
        <taxon>Lachnospirales</taxon>
        <taxon>Lachnospiraceae</taxon>
        <taxon>Eisenbergiella</taxon>
    </lineage>
</organism>
<feature type="chain" id="PRO_5009122843" evidence="1">
    <location>
        <begin position="31"/>
        <end position="438"/>
    </location>
</feature>
<dbReference type="PANTHER" id="PTHR47628">
    <property type="match status" value="1"/>
</dbReference>
<evidence type="ECO:0000256" key="1">
    <source>
        <dbReference type="SAM" id="SignalP"/>
    </source>
</evidence>
<name>A0A1E3ABF1_9FIRM</name>
<dbReference type="Pfam" id="PF13433">
    <property type="entry name" value="Peripla_BP_5"/>
    <property type="match status" value="1"/>
</dbReference>
<dbReference type="AlphaFoldDB" id="A0A1E3ABF1"/>